<dbReference type="Gene3D" id="2.40.70.10">
    <property type="entry name" value="Acid Proteases"/>
    <property type="match status" value="2"/>
</dbReference>
<comment type="caution">
    <text evidence="5">The sequence shown here is derived from an EMBL/GenBank/DDBJ whole genome shotgun (WGS) entry which is preliminary data.</text>
</comment>
<dbReference type="Proteomes" id="UP000614601">
    <property type="component" value="Unassembled WGS sequence"/>
</dbReference>
<feature type="chain" id="PRO_5044131710" description="Peptidase A1 domain-containing protein" evidence="3">
    <location>
        <begin position="23"/>
        <end position="398"/>
    </location>
</feature>
<keyword evidence="3" id="KW-0732">Signal</keyword>
<keyword evidence="6" id="KW-1185">Reference proteome</keyword>
<dbReference type="InterPro" id="IPR001461">
    <property type="entry name" value="Aspartic_peptidase_A1"/>
</dbReference>
<dbReference type="GO" id="GO:0004190">
    <property type="term" value="F:aspartic-type endopeptidase activity"/>
    <property type="evidence" value="ECO:0007669"/>
    <property type="project" value="InterPro"/>
</dbReference>
<comment type="similarity">
    <text evidence="1">Belongs to the peptidase A1 family.</text>
</comment>
<evidence type="ECO:0000256" key="1">
    <source>
        <dbReference type="ARBA" id="ARBA00007447"/>
    </source>
</evidence>
<feature type="domain" description="Peptidase A1" evidence="4">
    <location>
        <begin position="40"/>
        <end position="348"/>
    </location>
</feature>
<sequence>MSSSTLLTFLLFFSKYCTLTTSKPQRTFYTIDLDYRNGNYTTTVSVGTPGQAIEAVFSTTTKESIIPIFGCVNTNKIENCKTKKNVFDSKKSTSFKSTKGRFSNTFSGVEVKGNYGQDVVELTYSNTPPTGPTHPIRFKTATSTNVAQGIIALPLISTKKFVEQSSLIHNVINGSSAEALFSVFMKKCDKAECSKSGRVTIGYKDTENCQDQVAWYKLRPSARWSWKVSADAVKVNGDVIKKKVTTGFDIMLDVIEMPRKLLKAFLDKIEYGEDKNGYTVPCDTKLNLEIQLKDDLYPIPQANLIKREGNICRLLVRKVSGHKFILGRPWAISYCQTFDINGRDYGISDVKAVTNSNNQKKKNTNKAKKDDKEEKEDKNDDTPRRINPSGKNLDKMGF</sequence>
<dbReference type="CDD" id="cd05471">
    <property type="entry name" value="pepsin_like"/>
    <property type="match status" value="1"/>
</dbReference>
<dbReference type="InterPro" id="IPR033121">
    <property type="entry name" value="PEPTIDASE_A1"/>
</dbReference>
<dbReference type="PROSITE" id="PS51767">
    <property type="entry name" value="PEPTIDASE_A1"/>
    <property type="match status" value="1"/>
</dbReference>
<dbReference type="GO" id="GO:0006508">
    <property type="term" value="P:proteolysis"/>
    <property type="evidence" value="ECO:0007669"/>
    <property type="project" value="InterPro"/>
</dbReference>
<dbReference type="SUPFAM" id="SSF50630">
    <property type="entry name" value="Acid proteases"/>
    <property type="match status" value="1"/>
</dbReference>
<dbReference type="Proteomes" id="UP000783686">
    <property type="component" value="Unassembled WGS sequence"/>
</dbReference>
<dbReference type="EMBL" id="CAJFDH010000005">
    <property type="protein sequence ID" value="CAD5223149.1"/>
    <property type="molecule type" value="Genomic_DNA"/>
</dbReference>
<evidence type="ECO:0000256" key="2">
    <source>
        <dbReference type="SAM" id="MobiDB-lite"/>
    </source>
</evidence>
<feature type="region of interest" description="Disordered" evidence="2">
    <location>
        <begin position="356"/>
        <end position="398"/>
    </location>
</feature>
<evidence type="ECO:0000259" key="4">
    <source>
        <dbReference type="PROSITE" id="PS51767"/>
    </source>
</evidence>
<dbReference type="OrthoDB" id="5880673at2759"/>
<dbReference type="Gene3D" id="2.60.40.1960">
    <property type="match status" value="1"/>
</dbReference>
<dbReference type="PANTHER" id="PTHR47966">
    <property type="entry name" value="BETA-SITE APP-CLEAVING ENZYME, ISOFORM A-RELATED"/>
    <property type="match status" value="1"/>
</dbReference>
<dbReference type="AlphaFoldDB" id="A0A811L604"/>
<protein>
    <recommendedName>
        <fullName evidence="4">Peptidase A1 domain-containing protein</fullName>
    </recommendedName>
</protein>
<accession>A0A811L604</accession>
<dbReference type="PANTHER" id="PTHR47966:SF51">
    <property type="entry name" value="BETA-SITE APP-CLEAVING ENZYME, ISOFORM A-RELATED"/>
    <property type="match status" value="1"/>
</dbReference>
<evidence type="ECO:0000313" key="6">
    <source>
        <dbReference type="Proteomes" id="UP000614601"/>
    </source>
</evidence>
<gene>
    <name evidence="5" type="ORF">BOKJ2_LOCUS9999</name>
</gene>
<dbReference type="Pfam" id="PF00026">
    <property type="entry name" value="Asp"/>
    <property type="match status" value="1"/>
</dbReference>
<feature type="signal peptide" evidence="3">
    <location>
        <begin position="1"/>
        <end position="22"/>
    </location>
</feature>
<name>A0A811L604_9BILA</name>
<reference evidence="5" key="1">
    <citation type="submission" date="2020-09" db="EMBL/GenBank/DDBJ databases">
        <authorList>
            <person name="Kikuchi T."/>
        </authorList>
    </citation>
    <scope>NUCLEOTIDE SEQUENCE</scope>
    <source>
        <strain evidence="5">SH1</strain>
    </source>
</reference>
<dbReference type="InterPro" id="IPR021109">
    <property type="entry name" value="Peptidase_aspartic_dom_sf"/>
</dbReference>
<dbReference type="InterPro" id="IPR034164">
    <property type="entry name" value="Pepsin-like_dom"/>
</dbReference>
<dbReference type="EMBL" id="CAJFCW020000005">
    <property type="protein sequence ID" value="CAG9117302.1"/>
    <property type="molecule type" value="Genomic_DNA"/>
</dbReference>
<proteinExistence type="inferred from homology"/>
<evidence type="ECO:0000256" key="3">
    <source>
        <dbReference type="SAM" id="SignalP"/>
    </source>
</evidence>
<feature type="compositionally biased region" description="Basic and acidic residues" evidence="2">
    <location>
        <begin position="367"/>
        <end position="384"/>
    </location>
</feature>
<evidence type="ECO:0000313" key="5">
    <source>
        <dbReference type="EMBL" id="CAD5223149.1"/>
    </source>
</evidence>
<organism evidence="5 6">
    <name type="scientific">Bursaphelenchus okinawaensis</name>
    <dbReference type="NCBI Taxonomy" id="465554"/>
    <lineage>
        <taxon>Eukaryota</taxon>
        <taxon>Metazoa</taxon>
        <taxon>Ecdysozoa</taxon>
        <taxon>Nematoda</taxon>
        <taxon>Chromadorea</taxon>
        <taxon>Rhabditida</taxon>
        <taxon>Tylenchina</taxon>
        <taxon>Tylenchomorpha</taxon>
        <taxon>Aphelenchoidea</taxon>
        <taxon>Aphelenchoididae</taxon>
        <taxon>Bursaphelenchus</taxon>
    </lineage>
</organism>